<gene>
    <name evidence="1" type="ORF">IR015_02140</name>
</gene>
<dbReference type="AlphaFoldDB" id="A0AAW4BLH8"/>
<proteinExistence type="predicted"/>
<sequence length="57" mass="6608">MYEDHQLICSKCNEAFTIREFSPNALGDLDRWPLECPYCGETTVEKSSGYFEVIQDQ</sequence>
<evidence type="ECO:0000313" key="2">
    <source>
        <dbReference type="Proteomes" id="UP000639504"/>
    </source>
</evidence>
<protein>
    <submittedName>
        <fullName evidence="1">Uncharacterized protein</fullName>
    </submittedName>
</protein>
<evidence type="ECO:0000313" key="1">
    <source>
        <dbReference type="EMBL" id="MBF8734203.1"/>
    </source>
</evidence>
<dbReference type="EMBL" id="JADLKB010000002">
    <property type="protein sequence ID" value="MBF8734203.1"/>
    <property type="molecule type" value="Genomic_DNA"/>
</dbReference>
<accession>A0AAW4BLH8</accession>
<dbReference type="Proteomes" id="UP000639504">
    <property type="component" value="Unassembled WGS sequence"/>
</dbReference>
<dbReference type="RefSeq" id="WP_023111100.1">
    <property type="nucleotide sequence ID" value="NZ_JADLJW010000001.1"/>
</dbReference>
<comment type="caution">
    <text evidence="1">The sequence shown here is derived from an EMBL/GenBank/DDBJ whole genome shotgun (WGS) entry which is preliminary data.</text>
</comment>
<name>A0AAW4BLH8_PSEPU</name>
<organism evidence="1 2">
    <name type="scientific">Pseudomonas putida</name>
    <name type="common">Arthrobacter siderocapsulatus</name>
    <dbReference type="NCBI Taxonomy" id="303"/>
    <lineage>
        <taxon>Bacteria</taxon>
        <taxon>Pseudomonadati</taxon>
        <taxon>Pseudomonadota</taxon>
        <taxon>Gammaproteobacteria</taxon>
        <taxon>Pseudomonadales</taxon>
        <taxon>Pseudomonadaceae</taxon>
        <taxon>Pseudomonas</taxon>
    </lineage>
</organism>
<reference evidence="1" key="1">
    <citation type="submission" date="2020-10" db="EMBL/GenBank/DDBJ databases">
        <title>Genome sequences of Pseudomonas isolates.</title>
        <authorList>
            <person name="Wessels L."/>
            <person name="Reich F."/>
            <person name="Hammerl J."/>
        </authorList>
    </citation>
    <scope>NUCLEOTIDE SEQUENCE</scope>
    <source>
        <strain evidence="1">20-MO00640-0</strain>
    </source>
</reference>